<comment type="caution">
    <text evidence="1">The sequence shown here is derived from an EMBL/GenBank/DDBJ whole genome shotgun (WGS) entry which is preliminary data.</text>
</comment>
<sequence length="110" mass="11810">MVSMMPKVSDEAVAAYDAVAAGLEAAGVVRGSMFGMPCLKIGKKVVAGMFGDAMTFKLPPEALAKALQLDGVEQFDPGMGRPMKEWVKIPLDRSDVWPEYAADALEYVAR</sequence>
<evidence type="ECO:0000313" key="1">
    <source>
        <dbReference type="EMBL" id="TQJ16742.1"/>
    </source>
</evidence>
<proteinExistence type="predicted"/>
<organism evidence="1 2">
    <name type="scientific">Kribbella jejuensis</name>
    <dbReference type="NCBI Taxonomy" id="236068"/>
    <lineage>
        <taxon>Bacteria</taxon>
        <taxon>Bacillati</taxon>
        <taxon>Actinomycetota</taxon>
        <taxon>Actinomycetes</taxon>
        <taxon>Propionibacteriales</taxon>
        <taxon>Kribbellaceae</taxon>
        <taxon>Kribbella</taxon>
    </lineage>
</organism>
<reference evidence="1 2" key="1">
    <citation type="submission" date="2019-06" db="EMBL/GenBank/DDBJ databases">
        <title>Sequencing the genomes of 1000 actinobacteria strains.</title>
        <authorList>
            <person name="Klenk H.-P."/>
        </authorList>
    </citation>
    <scope>NUCLEOTIDE SEQUENCE [LARGE SCALE GENOMIC DNA]</scope>
    <source>
        <strain evidence="1 2">DSM 17305</strain>
    </source>
</reference>
<gene>
    <name evidence="1" type="ORF">FB475_0847</name>
</gene>
<keyword evidence="2" id="KW-1185">Reference proteome</keyword>
<dbReference type="EMBL" id="VFMM01000001">
    <property type="protein sequence ID" value="TQJ16742.1"/>
    <property type="molecule type" value="Genomic_DNA"/>
</dbReference>
<evidence type="ECO:0000313" key="2">
    <source>
        <dbReference type="Proteomes" id="UP000316298"/>
    </source>
</evidence>
<dbReference type="Proteomes" id="UP000316298">
    <property type="component" value="Unassembled WGS sequence"/>
</dbReference>
<name>A0A542EN17_9ACTN</name>
<dbReference type="AlphaFoldDB" id="A0A542EN17"/>
<accession>A0A542EN17</accession>
<protein>
    <recommendedName>
        <fullName evidence="3">TfoX-like protein</fullName>
    </recommendedName>
</protein>
<evidence type="ECO:0008006" key="3">
    <source>
        <dbReference type="Google" id="ProtNLM"/>
    </source>
</evidence>